<evidence type="ECO:0000313" key="8">
    <source>
        <dbReference type="EMBL" id="NII06520.1"/>
    </source>
</evidence>
<dbReference type="EMBL" id="JAARLZ010000004">
    <property type="protein sequence ID" value="NII06520.1"/>
    <property type="molecule type" value="Genomic_DNA"/>
</dbReference>
<feature type="transmembrane region" description="Helical" evidence="6">
    <location>
        <begin position="162"/>
        <end position="184"/>
    </location>
</feature>
<feature type="transmembrane region" description="Helical" evidence="6">
    <location>
        <begin position="204"/>
        <end position="235"/>
    </location>
</feature>
<keyword evidence="3 6" id="KW-0812">Transmembrane</keyword>
<feature type="transmembrane region" description="Helical" evidence="6">
    <location>
        <begin position="82"/>
        <end position="110"/>
    </location>
</feature>
<keyword evidence="2" id="KW-0813">Transport</keyword>
<comment type="subcellular location">
    <subcellularLocation>
        <location evidence="1">Membrane</location>
        <topology evidence="1">Multi-pass membrane protein</topology>
    </subcellularLocation>
</comment>
<evidence type="ECO:0000256" key="4">
    <source>
        <dbReference type="ARBA" id="ARBA00022989"/>
    </source>
</evidence>
<evidence type="ECO:0000256" key="6">
    <source>
        <dbReference type="SAM" id="Phobius"/>
    </source>
</evidence>
<feature type="transmembrane region" description="Helical" evidence="6">
    <location>
        <begin position="241"/>
        <end position="263"/>
    </location>
</feature>
<keyword evidence="4 6" id="KW-1133">Transmembrane helix</keyword>
<dbReference type="InterPro" id="IPR051475">
    <property type="entry name" value="Diverse_Ion_Transporter"/>
</dbReference>
<evidence type="ECO:0000256" key="3">
    <source>
        <dbReference type="ARBA" id="ARBA00022692"/>
    </source>
</evidence>
<comment type="caution">
    <text evidence="8">The sequence shown here is derived from an EMBL/GenBank/DDBJ whole genome shotgun (WGS) entry which is preliminary data.</text>
</comment>
<proteinExistence type="predicted"/>
<gene>
    <name evidence="8" type="ORF">HBF25_08995</name>
</gene>
<dbReference type="PANTHER" id="PTHR43568">
    <property type="entry name" value="P PROTEIN"/>
    <property type="match status" value="1"/>
</dbReference>
<organism evidence="8 9">
    <name type="scientific">Luteibacter anthropi</name>
    <dbReference type="NCBI Taxonomy" id="564369"/>
    <lineage>
        <taxon>Bacteria</taxon>
        <taxon>Pseudomonadati</taxon>
        <taxon>Pseudomonadota</taxon>
        <taxon>Gammaproteobacteria</taxon>
        <taxon>Lysobacterales</taxon>
        <taxon>Rhodanobacteraceae</taxon>
        <taxon>Luteibacter</taxon>
    </lineage>
</organism>
<evidence type="ECO:0000256" key="5">
    <source>
        <dbReference type="ARBA" id="ARBA00023136"/>
    </source>
</evidence>
<protein>
    <submittedName>
        <fullName evidence="8">Anion transporter</fullName>
    </submittedName>
</protein>
<sequence>MNWLPESLRGLRRDMLFLTLLAASVVFAIALPSRLPEWPGLVDWPTIAALTGLLLLTKAVETSGALHVAGHWLIDRTATRRIAALGLVAATALLSMLLTNDVSLFVMVPLTLSMCRIARMPATKLVIFEALAVNAGSMLTPIGNPQNLFLWQQWGNGFGGFVLAMLPLVALALGLLLVVTAFAFPATRLEVHDRGDEQVDHRMLIVAAVLYLPFIVLADMHMAGWALLGVFVVFLAFRPRIVAAIDWGLLLTFVLMFIDLKLLAGLQVIRDFIGGLGLDHPGHLYVTSALVSQVMSNVPATILLSEYSHDWRTLAWGVNAGGFGVVLGSLANLIALRLLGERKAWLAFHIWSIPFFIVVGLLGWALL</sequence>
<feature type="domain" description="Citrate transporter-like" evidence="7">
    <location>
        <begin position="11"/>
        <end position="304"/>
    </location>
</feature>
<accession>A0A7X5U9Y3</accession>
<dbReference type="GO" id="GO:0055085">
    <property type="term" value="P:transmembrane transport"/>
    <property type="evidence" value="ECO:0007669"/>
    <property type="project" value="InterPro"/>
</dbReference>
<dbReference type="InterPro" id="IPR004680">
    <property type="entry name" value="Cit_transptr-like_dom"/>
</dbReference>
<dbReference type="PANTHER" id="PTHR43568:SF1">
    <property type="entry name" value="P PROTEIN"/>
    <property type="match status" value="1"/>
</dbReference>
<name>A0A7X5U9Y3_9GAMM</name>
<feature type="transmembrane region" description="Helical" evidence="6">
    <location>
        <begin position="316"/>
        <end position="339"/>
    </location>
</feature>
<feature type="transmembrane region" description="Helical" evidence="6">
    <location>
        <begin position="284"/>
        <end position="304"/>
    </location>
</feature>
<dbReference type="AlphaFoldDB" id="A0A7X5U9Y3"/>
<reference evidence="8 9" key="1">
    <citation type="submission" date="2020-03" db="EMBL/GenBank/DDBJ databases">
        <authorList>
            <person name="Lai Q."/>
        </authorList>
    </citation>
    <scope>NUCLEOTIDE SEQUENCE [LARGE SCALE GENOMIC DNA]</scope>
    <source>
        <strain evidence="8 9">CCUG 25036</strain>
    </source>
</reference>
<evidence type="ECO:0000256" key="1">
    <source>
        <dbReference type="ARBA" id="ARBA00004141"/>
    </source>
</evidence>
<evidence type="ECO:0000256" key="2">
    <source>
        <dbReference type="ARBA" id="ARBA00022448"/>
    </source>
</evidence>
<dbReference type="GO" id="GO:0016020">
    <property type="term" value="C:membrane"/>
    <property type="evidence" value="ECO:0007669"/>
    <property type="project" value="UniProtKB-SubCell"/>
</dbReference>
<dbReference type="Proteomes" id="UP000490980">
    <property type="component" value="Unassembled WGS sequence"/>
</dbReference>
<keyword evidence="5 6" id="KW-0472">Membrane</keyword>
<dbReference type="Pfam" id="PF03600">
    <property type="entry name" value="CitMHS"/>
    <property type="match status" value="1"/>
</dbReference>
<feature type="transmembrane region" description="Helical" evidence="6">
    <location>
        <begin position="346"/>
        <end position="366"/>
    </location>
</feature>
<keyword evidence="9" id="KW-1185">Reference proteome</keyword>
<evidence type="ECO:0000313" key="9">
    <source>
        <dbReference type="Proteomes" id="UP000490980"/>
    </source>
</evidence>
<evidence type="ECO:0000259" key="7">
    <source>
        <dbReference type="Pfam" id="PF03600"/>
    </source>
</evidence>